<dbReference type="GO" id="GO:0045892">
    <property type="term" value="P:negative regulation of DNA-templated transcription"/>
    <property type="evidence" value="ECO:0007669"/>
    <property type="project" value="TreeGrafter"/>
</dbReference>
<dbReference type="PROSITE" id="PS51078">
    <property type="entry name" value="ICLR_ED"/>
    <property type="match status" value="1"/>
</dbReference>
<dbReference type="Proteomes" id="UP000199025">
    <property type="component" value="Unassembled WGS sequence"/>
</dbReference>
<dbReference type="InterPro" id="IPR036388">
    <property type="entry name" value="WH-like_DNA-bd_sf"/>
</dbReference>
<evidence type="ECO:0000256" key="3">
    <source>
        <dbReference type="ARBA" id="ARBA00023163"/>
    </source>
</evidence>
<dbReference type="AlphaFoldDB" id="A0A1I3QJ11"/>
<feature type="domain" description="HTH iclR-type" evidence="4">
    <location>
        <begin position="8"/>
        <end position="68"/>
    </location>
</feature>
<dbReference type="RefSeq" id="WP_091505557.1">
    <property type="nucleotide sequence ID" value="NZ_CBDQZW010000003.1"/>
</dbReference>
<dbReference type="InterPro" id="IPR005471">
    <property type="entry name" value="Tscrpt_reg_IclR_N"/>
</dbReference>
<sequence>MNEDPELVASVERGLAVLAAFRPDQDGLTLSEVAKESGLDRASARRFLHTLVARGYLRADRQQFRLHPAVLELGNAYLAALRLPRLALPHLAELSARFTESASMAVLDGDKVVYVAHVPGKRLMAPVVTVGSSVAAHRTSLGRVLLAGRPDGDLASERFDAALRAEIDAARRDGWFAAEEEGARSVAVPVRDGASATVAAIGISAHADRVSASALAETLRPALTEAAGRIERAYREEDADADR</sequence>
<dbReference type="PROSITE" id="PS51077">
    <property type="entry name" value="HTH_ICLR"/>
    <property type="match status" value="1"/>
</dbReference>
<name>A0A1I3QJ11_9PSEU</name>
<evidence type="ECO:0000256" key="2">
    <source>
        <dbReference type="ARBA" id="ARBA00023125"/>
    </source>
</evidence>
<dbReference type="PANTHER" id="PTHR30136">
    <property type="entry name" value="HELIX-TURN-HELIX TRANSCRIPTIONAL REGULATOR, ICLR FAMILY"/>
    <property type="match status" value="1"/>
</dbReference>
<evidence type="ECO:0000313" key="6">
    <source>
        <dbReference type="EMBL" id="SFJ33146.1"/>
    </source>
</evidence>
<dbReference type="GO" id="GO:0003700">
    <property type="term" value="F:DNA-binding transcription factor activity"/>
    <property type="evidence" value="ECO:0007669"/>
    <property type="project" value="TreeGrafter"/>
</dbReference>
<keyword evidence="2" id="KW-0238">DNA-binding</keyword>
<evidence type="ECO:0000313" key="7">
    <source>
        <dbReference type="Proteomes" id="UP000199025"/>
    </source>
</evidence>
<dbReference type="GO" id="GO:0003677">
    <property type="term" value="F:DNA binding"/>
    <property type="evidence" value="ECO:0007669"/>
    <property type="project" value="UniProtKB-KW"/>
</dbReference>
<evidence type="ECO:0000256" key="1">
    <source>
        <dbReference type="ARBA" id="ARBA00023015"/>
    </source>
</evidence>
<protein>
    <submittedName>
        <fullName evidence="6">IclR family transcriptional regulator, pca regulon regulatory protein</fullName>
    </submittedName>
</protein>
<dbReference type="InterPro" id="IPR036390">
    <property type="entry name" value="WH_DNA-bd_sf"/>
</dbReference>
<reference evidence="6 7" key="1">
    <citation type="submission" date="2016-10" db="EMBL/GenBank/DDBJ databases">
        <authorList>
            <person name="de Groot N.N."/>
        </authorList>
    </citation>
    <scope>NUCLEOTIDE SEQUENCE [LARGE SCALE GENOMIC DNA]</scope>
    <source>
        <strain evidence="6 7">DSM 44468</strain>
    </source>
</reference>
<dbReference type="Pfam" id="PF01614">
    <property type="entry name" value="IclR_C"/>
    <property type="match status" value="1"/>
</dbReference>
<dbReference type="SUPFAM" id="SSF55781">
    <property type="entry name" value="GAF domain-like"/>
    <property type="match status" value="1"/>
</dbReference>
<dbReference type="InterPro" id="IPR029016">
    <property type="entry name" value="GAF-like_dom_sf"/>
</dbReference>
<dbReference type="STRING" id="115433.SAMN05421835_104328"/>
<dbReference type="SUPFAM" id="SSF46785">
    <property type="entry name" value="Winged helix' DNA-binding domain"/>
    <property type="match status" value="1"/>
</dbReference>
<keyword evidence="3" id="KW-0804">Transcription</keyword>
<dbReference type="SMART" id="SM00346">
    <property type="entry name" value="HTH_ICLR"/>
    <property type="match status" value="1"/>
</dbReference>
<evidence type="ECO:0000259" key="5">
    <source>
        <dbReference type="PROSITE" id="PS51078"/>
    </source>
</evidence>
<organism evidence="6 7">
    <name type="scientific">Amycolatopsis sacchari</name>
    <dbReference type="NCBI Taxonomy" id="115433"/>
    <lineage>
        <taxon>Bacteria</taxon>
        <taxon>Bacillati</taxon>
        <taxon>Actinomycetota</taxon>
        <taxon>Actinomycetes</taxon>
        <taxon>Pseudonocardiales</taxon>
        <taxon>Pseudonocardiaceae</taxon>
        <taxon>Amycolatopsis</taxon>
    </lineage>
</organism>
<accession>A0A1I3QJ11</accession>
<dbReference type="Pfam" id="PF09339">
    <property type="entry name" value="HTH_IclR"/>
    <property type="match status" value="1"/>
</dbReference>
<feature type="domain" description="IclR-ED" evidence="5">
    <location>
        <begin position="69"/>
        <end position="236"/>
    </location>
</feature>
<evidence type="ECO:0000259" key="4">
    <source>
        <dbReference type="PROSITE" id="PS51077"/>
    </source>
</evidence>
<proteinExistence type="predicted"/>
<dbReference type="Gene3D" id="3.30.450.40">
    <property type="match status" value="1"/>
</dbReference>
<dbReference type="EMBL" id="FORP01000004">
    <property type="protein sequence ID" value="SFJ33146.1"/>
    <property type="molecule type" value="Genomic_DNA"/>
</dbReference>
<gene>
    <name evidence="6" type="ORF">SAMN05421835_104328</name>
</gene>
<dbReference type="OrthoDB" id="9807558at2"/>
<dbReference type="InterPro" id="IPR050707">
    <property type="entry name" value="HTH_MetabolicPath_Reg"/>
</dbReference>
<keyword evidence="1" id="KW-0805">Transcription regulation</keyword>
<dbReference type="PANTHER" id="PTHR30136:SF34">
    <property type="entry name" value="TRANSCRIPTIONAL REGULATOR"/>
    <property type="match status" value="1"/>
</dbReference>
<dbReference type="InterPro" id="IPR014757">
    <property type="entry name" value="Tscrpt_reg_IclR_C"/>
</dbReference>
<keyword evidence="7" id="KW-1185">Reference proteome</keyword>
<dbReference type="Gene3D" id="1.10.10.10">
    <property type="entry name" value="Winged helix-like DNA-binding domain superfamily/Winged helix DNA-binding domain"/>
    <property type="match status" value="1"/>
</dbReference>